<comment type="caution">
    <text evidence="4">The sequence shown here is derived from an EMBL/GenBank/DDBJ whole genome shotgun (WGS) entry which is preliminary data.</text>
</comment>
<dbReference type="InterPro" id="IPR002711">
    <property type="entry name" value="HNH"/>
</dbReference>
<evidence type="ECO:0000313" key="4">
    <source>
        <dbReference type="EMBL" id="SDO54749.1"/>
    </source>
</evidence>
<gene>
    <name evidence="4" type="ORF">SAMN04487900_12544</name>
</gene>
<evidence type="ECO:0000259" key="3">
    <source>
        <dbReference type="Pfam" id="PF01844"/>
    </source>
</evidence>
<dbReference type="Gene3D" id="1.10.30.50">
    <property type="match status" value="1"/>
</dbReference>
<proteinExistence type="predicted"/>
<feature type="domain" description="HNH" evidence="3">
    <location>
        <begin position="30"/>
        <end position="76"/>
    </location>
</feature>
<protein>
    <submittedName>
        <fullName evidence="4">HNH endonuclease</fullName>
    </submittedName>
</protein>
<dbReference type="GO" id="GO:0004519">
    <property type="term" value="F:endonuclease activity"/>
    <property type="evidence" value="ECO:0007669"/>
    <property type="project" value="UniProtKB-KW"/>
</dbReference>
<feature type="region of interest" description="Disordered" evidence="1">
    <location>
        <begin position="182"/>
        <end position="201"/>
    </location>
</feature>
<name>A0A1H0KFQ0_9BACT</name>
<dbReference type="InterPro" id="IPR003615">
    <property type="entry name" value="HNH_nuc"/>
</dbReference>
<evidence type="ECO:0000256" key="2">
    <source>
        <dbReference type="SAM" id="Phobius"/>
    </source>
</evidence>
<dbReference type="EMBL" id="FNIW01000025">
    <property type="protein sequence ID" value="SDO54749.1"/>
    <property type="molecule type" value="Genomic_DNA"/>
</dbReference>
<dbReference type="RefSeq" id="WP_091854938.1">
    <property type="nucleotide sequence ID" value="NZ_FNIW01000025.1"/>
</dbReference>
<dbReference type="Proteomes" id="UP000199134">
    <property type="component" value="Unassembled WGS sequence"/>
</dbReference>
<organism evidence="4 5">
    <name type="scientific">Prevotella communis</name>
    <dbReference type="NCBI Taxonomy" id="2913614"/>
    <lineage>
        <taxon>Bacteria</taxon>
        <taxon>Pseudomonadati</taxon>
        <taxon>Bacteroidota</taxon>
        <taxon>Bacteroidia</taxon>
        <taxon>Bacteroidales</taxon>
        <taxon>Prevotellaceae</taxon>
        <taxon>Prevotella</taxon>
    </lineage>
</organism>
<keyword evidence="4" id="KW-0540">Nuclease</keyword>
<keyword evidence="2" id="KW-0812">Transmembrane</keyword>
<keyword evidence="4" id="KW-0255">Endonuclease</keyword>
<evidence type="ECO:0000256" key="1">
    <source>
        <dbReference type="SAM" id="MobiDB-lite"/>
    </source>
</evidence>
<dbReference type="CDD" id="cd00085">
    <property type="entry name" value="HNHc"/>
    <property type="match status" value="1"/>
</dbReference>
<keyword evidence="2" id="KW-0472">Membrane</keyword>
<dbReference type="GO" id="GO:0008270">
    <property type="term" value="F:zinc ion binding"/>
    <property type="evidence" value="ECO:0007669"/>
    <property type="project" value="InterPro"/>
</dbReference>
<feature type="transmembrane region" description="Helical" evidence="2">
    <location>
        <begin position="131"/>
        <end position="149"/>
    </location>
</feature>
<evidence type="ECO:0000313" key="5">
    <source>
        <dbReference type="Proteomes" id="UP000199134"/>
    </source>
</evidence>
<keyword evidence="2" id="KW-1133">Transmembrane helix</keyword>
<dbReference type="OrthoDB" id="6624755at2"/>
<dbReference type="Pfam" id="PF01844">
    <property type="entry name" value="HNH"/>
    <property type="match status" value="1"/>
</dbReference>
<keyword evidence="4" id="KW-0378">Hydrolase</keyword>
<accession>A0A1H0KFQ0</accession>
<reference evidence="5" key="1">
    <citation type="submission" date="2016-10" db="EMBL/GenBank/DDBJ databases">
        <authorList>
            <person name="de Groot N.N."/>
        </authorList>
    </citation>
    <scope>NUCLEOTIDE SEQUENCE [LARGE SCALE GENOMIC DNA]</scope>
    <source>
        <strain evidence="5">BP1-145</strain>
    </source>
</reference>
<dbReference type="AlphaFoldDB" id="A0A1H0KFQ0"/>
<sequence length="317" mass="37191">MTREEYQALLQSDYWKGYSYSLIKERNFTCEDCGRSFYNERNKLQVHHLVYRDINPWSYKPEEMVVLCEDCHRRRHGLPPKNEEYSYNTFDTTTYSNSSFTGYSAQTIRDDSYRYAGLYPQRSDRNTKIRFVLICIILLGAVMGIEFYLGNNRDKENKRHNKVEYVSKKIKSTPREVIKDTEKKTNYKQNTKAKTKPRQKTNDYDDLDVLKDFEKASLDEIEEDLPSSEIKLSERKNNSSGKRELSTLEILERRNHAEVVKQAKRAGVSTEGSTIDILERINHAEVVKQAKRAGVSTEGSTIDILERINNKEMKKYQ</sequence>
<dbReference type="GO" id="GO:0003676">
    <property type="term" value="F:nucleic acid binding"/>
    <property type="evidence" value="ECO:0007669"/>
    <property type="project" value="InterPro"/>
</dbReference>